<reference evidence="14 15" key="1">
    <citation type="submission" date="2021-04" db="EMBL/GenBank/DDBJ databases">
        <title>Magnetospirillum sulfuroxidans sp. nov., a facultative chemolithoautotrophic sulfur-oxidizing alphaproteobacterium isolated from freshwater sediment and proposals for Paramagetospirillum gen. nov., and Magnetospirillaceae fam. nov.</title>
        <authorList>
            <person name="Koziaeva V."/>
            <person name="Geelhoed J.S."/>
            <person name="Sorokin D.Y."/>
            <person name="Grouzdev D.S."/>
        </authorList>
    </citation>
    <scope>NUCLEOTIDE SEQUENCE [LARGE SCALE GENOMIC DNA]</scope>
    <source>
        <strain evidence="14 15">J10</strain>
    </source>
</reference>
<accession>A0ABS5ICH6</accession>
<evidence type="ECO:0000256" key="3">
    <source>
        <dbReference type="ARBA" id="ARBA00004651"/>
    </source>
</evidence>
<dbReference type="Proteomes" id="UP000680714">
    <property type="component" value="Unassembled WGS sequence"/>
</dbReference>
<feature type="transmembrane region" description="Helical" evidence="13">
    <location>
        <begin position="384"/>
        <end position="408"/>
    </location>
</feature>
<proteinExistence type="inferred from homology"/>
<protein>
    <recommendedName>
        <fullName evidence="6">oxaloacetate decarboxylase (Na(+) extruding)</fullName>
        <ecNumber evidence="6">7.2.4.2</ecNumber>
    </recommendedName>
</protein>
<evidence type="ECO:0000256" key="5">
    <source>
        <dbReference type="ARBA" id="ARBA00011869"/>
    </source>
</evidence>
<dbReference type="PANTHER" id="PTHR35806">
    <property type="entry name" value="OXALOACETATE DECARBOXYLASE BETA CHAIN 2"/>
    <property type="match status" value="1"/>
</dbReference>
<evidence type="ECO:0000256" key="2">
    <source>
        <dbReference type="ARBA" id="ARBA00003002"/>
    </source>
</evidence>
<dbReference type="EMBL" id="JAGTUF010000004">
    <property type="protein sequence ID" value="MBR9971438.1"/>
    <property type="molecule type" value="Genomic_DNA"/>
</dbReference>
<evidence type="ECO:0000313" key="15">
    <source>
        <dbReference type="Proteomes" id="UP000680714"/>
    </source>
</evidence>
<evidence type="ECO:0000256" key="1">
    <source>
        <dbReference type="ARBA" id="ARBA00001959"/>
    </source>
</evidence>
<name>A0ABS5ICH6_9PROT</name>
<feature type="transmembrane region" description="Helical" evidence="13">
    <location>
        <begin position="24"/>
        <end position="41"/>
    </location>
</feature>
<feature type="transmembrane region" description="Helical" evidence="13">
    <location>
        <begin position="197"/>
        <end position="219"/>
    </location>
</feature>
<comment type="subcellular location">
    <subcellularLocation>
        <location evidence="3">Cell membrane</location>
        <topology evidence="3">Multi-pass membrane protein</topology>
    </subcellularLocation>
</comment>
<organism evidence="14 15">
    <name type="scientific">Magnetospirillum sulfuroxidans</name>
    <dbReference type="NCBI Taxonomy" id="611300"/>
    <lineage>
        <taxon>Bacteria</taxon>
        <taxon>Pseudomonadati</taxon>
        <taxon>Pseudomonadota</taxon>
        <taxon>Alphaproteobacteria</taxon>
        <taxon>Rhodospirillales</taxon>
        <taxon>Rhodospirillaceae</taxon>
        <taxon>Magnetospirillum</taxon>
    </lineage>
</organism>
<comment type="similarity">
    <text evidence="4">Belongs to the GcdB/MmdB/OadB family.</text>
</comment>
<sequence>MERLNPLDLFQGIATLAAAEPSVLIMRLVLIALGVVLIYLGKKGVLEALLMIPMGLGMATINAAVLFVPEGGWLRAGPNQIFVDALAGANDAAQATALMNILQINWLQPIYTFTFSNGLIACIVFLGIGILLDVGYVMARPFQSMILALFGELGTIVIYPIAIAMGLTPGQAASVAIIGGADGPMVLFTSLSLARELFVPITVVAYLYLGLTYGGYPYLIRLLIPKRLRALPMPVEKPRRPITSGQKIAFSVTLCILLSLLFPVASPLIMCLFLGVIIRESNLVPYIDLLGGVFLYGGTFFLGLLLGVLCEARLILDPQVLILLVLGVLALLISGIGGIIGGYVLYFASGKKFNPVIGIAAVSCIPTTAKVAQKEVSKAGRDVIVMPHALGASISGVITTAILAAIYVTVIQTVYPL</sequence>
<dbReference type="PANTHER" id="PTHR35806:SF1">
    <property type="entry name" value="OXALOACETATE DECARBOXYLASE BETA CHAIN 2"/>
    <property type="match status" value="1"/>
</dbReference>
<feature type="transmembrane region" description="Helical" evidence="13">
    <location>
        <begin position="248"/>
        <end position="277"/>
    </location>
</feature>
<gene>
    <name evidence="14" type="ORF">KEC16_06910</name>
</gene>
<keyword evidence="8 13" id="KW-0812">Transmembrane</keyword>
<dbReference type="InterPro" id="IPR005661">
    <property type="entry name" value="OadB_MmdB"/>
</dbReference>
<keyword evidence="15" id="KW-1185">Reference proteome</keyword>
<evidence type="ECO:0000256" key="11">
    <source>
        <dbReference type="ARBA" id="ARBA00023136"/>
    </source>
</evidence>
<comment type="cofactor">
    <cofactor evidence="1">
        <name>Na(+)</name>
        <dbReference type="ChEBI" id="CHEBI:29101"/>
    </cofactor>
</comment>
<feature type="transmembrane region" description="Helical" evidence="13">
    <location>
        <begin position="289"/>
        <end position="309"/>
    </location>
</feature>
<evidence type="ECO:0000256" key="4">
    <source>
        <dbReference type="ARBA" id="ARBA00010924"/>
    </source>
</evidence>
<feature type="transmembrane region" description="Helical" evidence="13">
    <location>
        <begin position="110"/>
        <end position="134"/>
    </location>
</feature>
<comment type="function">
    <text evidence="2">Catalyzes the decarboxylation of oxaloacetate coupled to Na(+) translocation.</text>
</comment>
<evidence type="ECO:0000256" key="7">
    <source>
        <dbReference type="ARBA" id="ARBA00022475"/>
    </source>
</evidence>
<evidence type="ECO:0000256" key="13">
    <source>
        <dbReference type="SAM" id="Phobius"/>
    </source>
</evidence>
<feature type="transmembrane region" description="Helical" evidence="13">
    <location>
        <begin position="48"/>
        <end position="68"/>
    </location>
</feature>
<evidence type="ECO:0000256" key="9">
    <source>
        <dbReference type="ARBA" id="ARBA00022967"/>
    </source>
</evidence>
<evidence type="ECO:0000256" key="8">
    <source>
        <dbReference type="ARBA" id="ARBA00022692"/>
    </source>
</evidence>
<comment type="subunit">
    <text evidence="5">Heterotrimer of an alpha, a beta and a gamma subunit.</text>
</comment>
<comment type="caution">
    <text evidence="14">The sequence shown here is derived from an EMBL/GenBank/DDBJ whole genome shotgun (WGS) entry which is preliminary data.</text>
</comment>
<comment type="catalytic activity">
    <reaction evidence="12">
        <text>oxaloacetate + 2 Na(+)(in) + H(+) = pyruvate + 2 Na(+)(out) + CO2</text>
        <dbReference type="Rhea" id="RHEA:57724"/>
        <dbReference type="ChEBI" id="CHEBI:15361"/>
        <dbReference type="ChEBI" id="CHEBI:15378"/>
        <dbReference type="ChEBI" id="CHEBI:16452"/>
        <dbReference type="ChEBI" id="CHEBI:16526"/>
        <dbReference type="ChEBI" id="CHEBI:29101"/>
        <dbReference type="EC" id="7.2.4.2"/>
    </reaction>
</comment>
<dbReference type="EC" id="7.2.4.2" evidence="6"/>
<evidence type="ECO:0000256" key="6">
    <source>
        <dbReference type="ARBA" id="ARBA00011957"/>
    </source>
</evidence>
<feature type="transmembrane region" description="Helical" evidence="13">
    <location>
        <begin position="321"/>
        <end position="347"/>
    </location>
</feature>
<keyword evidence="11 13" id="KW-0472">Membrane</keyword>
<keyword evidence="10 13" id="KW-1133">Transmembrane helix</keyword>
<keyword evidence="7" id="KW-1003">Cell membrane</keyword>
<evidence type="ECO:0000256" key="10">
    <source>
        <dbReference type="ARBA" id="ARBA00022989"/>
    </source>
</evidence>
<keyword evidence="9" id="KW-1278">Translocase</keyword>
<dbReference type="Pfam" id="PF03977">
    <property type="entry name" value="OAD_beta"/>
    <property type="match status" value="1"/>
</dbReference>
<evidence type="ECO:0000256" key="12">
    <source>
        <dbReference type="ARBA" id="ARBA00048176"/>
    </source>
</evidence>
<dbReference type="RefSeq" id="WP_211547191.1">
    <property type="nucleotide sequence ID" value="NZ_JAGTUF010000004.1"/>
</dbReference>
<feature type="transmembrane region" description="Helical" evidence="13">
    <location>
        <begin position="146"/>
        <end position="167"/>
    </location>
</feature>
<evidence type="ECO:0000313" key="14">
    <source>
        <dbReference type="EMBL" id="MBR9971438.1"/>
    </source>
</evidence>